<accession>A0ABT3CYA6</accession>
<evidence type="ECO:0000313" key="2">
    <source>
        <dbReference type="Proteomes" id="UP001300692"/>
    </source>
</evidence>
<dbReference type="RefSeq" id="WP_264139580.1">
    <property type="nucleotide sequence ID" value="NZ_JAOYOD010000001.1"/>
</dbReference>
<reference evidence="1 2" key="1">
    <citation type="submission" date="2022-10" db="EMBL/GenBank/DDBJ databases">
        <title>Comparative genomics and taxonomic characterization of three novel marine species of genus Reichenbachiella exhibiting antioxidant and polysaccharide degradation activities.</title>
        <authorList>
            <person name="Muhammad N."/>
            <person name="Lee Y.-J."/>
            <person name="Ko J."/>
            <person name="Kim S.-G."/>
        </authorList>
    </citation>
    <scope>NUCLEOTIDE SEQUENCE [LARGE SCALE GENOMIC DNA]</scope>
    <source>
        <strain evidence="1 2">ABR2-5</strain>
    </source>
</reference>
<gene>
    <name evidence="1" type="ORF">N7U62_18510</name>
</gene>
<dbReference type="Proteomes" id="UP001300692">
    <property type="component" value="Unassembled WGS sequence"/>
</dbReference>
<comment type="caution">
    <text evidence="1">The sequence shown here is derived from an EMBL/GenBank/DDBJ whole genome shotgun (WGS) entry which is preliminary data.</text>
</comment>
<protein>
    <submittedName>
        <fullName evidence="1">DUF4097 family beta strand repeat-containing protein</fullName>
    </submittedName>
</protein>
<organism evidence="1 2">
    <name type="scientific">Reichenbachiella ulvae</name>
    <dbReference type="NCBI Taxonomy" id="2980104"/>
    <lineage>
        <taxon>Bacteria</taxon>
        <taxon>Pseudomonadati</taxon>
        <taxon>Bacteroidota</taxon>
        <taxon>Cytophagia</taxon>
        <taxon>Cytophagales</taxon>
        <taxon>Reichenbachiellaceae</taxon>
        <taxon>Reichenbachiella</taxon>
    </lineage>
</organism>
<name>A0ABT3CYA6_9BACT</name>
<keyword evidence="2" id="KW-1185">Reference proteome</keyword>
<dbReference type="EMBL" id="JAOYOD010000001">
    <property type="protein sequence ID" value="MCV9388686.1"/>
    <property type="molecule type" value="Genomic_DNA"/>
</dbReference>
<evidence type="ECO:0000313" key="1">
    <source>
        <dbReference type="EMBL" id="MCV9388686.1"/>
    </source>
</evidence>
<proteinExistence type="predicted"/>
<sequence length="374" mass="42115">MPSLGQILFLVLWIFGLVQATAQPLQKQTKTMFSAYSVTENTTLDIVNKYGKVVINTWNQDSVVIKVDITAYERNNEEIGKLMDRVSIDIHYFGGFVTAKTDLDKNSGLFREKWNSLVDDSMTLTNRNKVNIDYELYVPEGSTVNLENKFGDVYIGGTLGSSKFNLAHGDLKAHNFTGLTRMDLSFGKANIRSIQQGFMVLRSADLVLEKVEDLDLESTSSEIHIQNSGSLKMESRNDKIIVNQVQMFRGDASFSDVKMEQLDGFISFKLNYGEIIISKIKSNFSNVDIYSESGDINLTFDQGANMQISLYGRQEQLYLSKNLLKLDRTVIDEKDKVVTLKGKIGNQNVKQSTVNVHSETGDVFVYVIDPKLNK</sequence>